<gene>
    <name evidence="2" type="ORF">C4K03_2430</name>
</gene>
<feature type="transmembrane region" description="Helical" evidence="1">
    <location>
        <begin position="68"/>
        <end position="97"/>
    </location>
</feature>
<accession>A0A3G7U5L2</accession>
<keyword evidence="1" id="KW-1133">Transmembrane helix</keyword>
<protein>
    <submittedName>
        <fullName evidence="2">Uncharacterized protein</fullName>
    </submittedName>
</protein>
<evidence type="ECO:0000313" key="2">
    <source>
        <dbReference type="EMBL" id="AZE54585.1"/>
    </source>
</evidence>
<feature type="transmembrane region" description="Helical" evidence="1">
    <location>
        <begin position="34"/>
        <end position="56"/>
    </location>
</feature>
<reference evidence="2 3" key="1">
    <citation type="submission" date="2018-03" db="EMBL/GenBank/DDBJ databases">
        <title>Diversity of phytobeneficial traits revealed by whole-genome analysis of worldwide-isolated phenazine-producing Pseudomonas spp.</title>
        <authorList>
            <person name="Biessy A."/>
            <person name="Novinscak A."/>
            <person name="Blom J."/>
            <person name="Leger G."/>
            <person name="Thomashow L.S."/>
            <person name="Cazorla F.M."/>
            <person name="Josic D."/>
            <person name="Filion M."/>
        </authorList>
    </citation>
    <scope>NUCLEOTIDE SEQUENCE [LARGE SCALE GENOMIC DNA]</scope>
    <source>
        <strain evidence="2 3">30B</strain>
    </source>
</reference>
<sequence length="232" mass="25880">MIPSIDKTIQVLEELSRCEPRQVRCTGVENKARVIANWCLGLSGLFLIIMACFVFLYDTRPPSIYAQIFVLMMSIISMLLAMSTLIAPIVASILLAFRWKKLSLEGLCDDIRHEQAMADRLAKFESVALKDAHFWLSRKVRRISERTGRFFGEKTAAIGLLATAYSFAAEFGGFEWISRTLVAGFRIDNLGNTVLLGVGALLLGMSIGSIALGHIAARYRYQIEIIELVGRE</sequence>
<keyword evidence="1" id="KW-0472">Membrane</keyword>
<evidence type="ECO:0000256" key="1">
    <source>
        <dbReference type="SAM" id="Phobius"/>
    </source>
</evidence>
<evidence type="ECO:0000313" key="3">
    <source>
        <dbReference type="Proteomes" id="UP000268696"/>
    </source>
</evidence>
<name>A0A3G7U5L2_9PSED</name>
<organism evidence="2 3">
    <name type="scientific">Pseudomonas synxantha</name>
    <dbReference type="NCBI Taxonomy" id="47883"/>
    <lineage>
        <taxon>Bacteria</taxon>
        <taxon>Pseudomonadati</taxon>
        <taxon>Pseudomonadota</taxon>
        <taxon>Gammaproteobacteria</taxon>
        <taxon>Pseudomonadales</taxon>
        <taxon>Pseudomonadaceae</taxon>
        <taxon>Pseudomonas</taxon>
    </lineage>
</organism>
<feature type="transmembrane region" description="Helical" evidence="1">
    <location>
        <begin position="156"/>
        <end position="174"/>
    </location>
</feature>
<dbReference type="AlphaFoldDB" id="A0A3G7U5L2"/>
<feature type="transmembrane region" description="Helical" evidence="1">
    <location>
        <begin position="194"/>
        <end position="217"/>
    </location>
</feature>
<keyword evidence="1" id="KW-0812">Transmembrane</keyword>
<proteinExistence type="predicted"/>
<dbReference type="RefSeq" id="WP_124377360.1">
    <property type="nucleotide sequence ID" value="NZ_CP027754.1"/>
</dbReference>
<dbReference type="EMBL" id="CP027754">
    <property type="protein sequence ID" value="AZE54585.1"/>
    <property type="molecule type" value="Genomic_DNA"/>
</dbReference>
<dbReference type="Proteomes" id="UP000268696">
    <property type="component" value="Chromosome"/>
</dbReference>